<dbReference type="PANTHER" id="PTHR21485:SF6">
    <property type="entry name" value="N-ACYLNEURAMINATE CYTIDYLYLTRANSFERASE-RELATED"/>
    <property type="match status" value="1"/>
</dbReference>
<dbReference type="InterPro" id="IPR023214">
    <property type="entry name" value="HAD_sf"/>
</dbReference>
<comment type="cofactor">
    <cofactor evidence="2 12 14">
        <name>Mg(2+)</name>
        <dbReference type="ChEBI" id="CHEBI:18420"/>
    </cofactor>
</comment>
<evidence type="ECO:0000256" key="2">
    <source>
        <dbReference type="ARBA" id="ARBA00001946"/>
    </source>
</evidence>
<dbReference type="AlphaFoldDB" id="A0A1Y1QKH4"/>
<dbReference type="NCBIfam" id="TIGR01662">
    <property type="entry name" value="HAD-SF-IIIA"/>
    <property type="match status" value="1"/>
</dbReference>
<organism evidence="15 16">
    <name type="scientific">Thiothrix lacustris</name>
    <dbReference type="NCBI Taxonomy" id="525917"/>
    <lineage>
        <taxon>Bacteria</taxon>
        <taxon>Pseudomonadati</taxon>
        <taxon>Pseudomonadota</taxon>
        <taxon>Gammaproteobacteria</taxon>
        <taxon>Thiotrichales</taxon>
        <taxon>Thiotrichaceae</taxon>
        <taxon>Thiothrix</taxon>
    </lineage>
</organism>
<dbReference type="InterPro" id="IPR010023">
    <property type="entry name" value="KdsC_fam"/>
</dbReference>
<dbReference type="GO" id="GO:0008781">
    <property type="term" value="F:N-acylneuraminate cytidylyltransferase activity"/>
    <property type="evidence" value="ECO:0007669"/>
    <property type="project" value="TreeGrafter"/>
</dbReference>
<evidence type="ECO:0000256" key="13">
    <source>
        <dbReference type="PIRSR" id="PIRSR006118-1"/>
    </source>
</evidence>
<evidence type="ECO:0000256" key="7">
    <source>
        <dbReference type="ARBA" id="ARBA00022723"/>
    </source>
</evidence>
<dbReference type="InterPro" id="IPR006549">
    <property type="entry name" value="HAD-SF_hydro_IIIA"/>
</dbReference>
<feature type="binding site" evidence="14">
    <location>
        <position position="23"/>
    </location>
    <ligand>
        <name>Mg(2+)</name>
        <dbReference type="ChEBI" id="CHEBI:18420"/>
    </ligand>
</feature>
<dbReference type="InterPro" id="IPR036412">
    <property type="entry name" value="HAD-like_sf"/>
</dbReference>
<dbReference type="SFLD" id="SFLDG01136">
    <property type="entry name" value="C1.6:_Phosphoserine_Phosphatas"/>
    <property type="match status" value="1"/>
</dbReference>
<keyword evidence="9 12" id="KW-0460">Magnesium</keyword>
<evidence type="ECO:0000256" key="4">
    <source>
        <dbReference type="ARBA" id="ARBA00011881"/>
    </source>
</evidence>
<dbReference type="SFLD" id="SFLDS00003">
    <property type="entry name" value="Haloacid_Dehalogenase"/>
    <property type="match status" value="1"/>
</dbReference>
<dbReference type="Pfam" id="PF08282">
    <property type="entry name" value="Hydrolase_3"/>
    <property type="match status" value="1"/>
</dbReference>
<evidence type="ECO:0000256" key="9">
    <source>
        <dbReference type="ARBA" id="ARBA00022842"/>
    </source>
</evidence>
<dbReference type="SUPFAM" id="SSF56784">
    <property type="entry name" value="HAD-like"/>
    <property type="match status" value="1"/>
</dbReference>
<dbReference type="SFLD" id="SFLDG01138">
    <property type="entry name" value="C1.6.2:_Deoxy-d-mannose-octulo"/>
    <property type="match status" value="1"/>
</dbReference>
<comment type="similarity">
    <text evidence="3 12">Belongs to the KdsC family.</text>
</comment>
<comment type="catalytic activity">
    <reaction evidence="1 12">
        <text>3-deoxy-alpha-D-manno-2-octulosonate-8-phosphate + H2O = 3-deoxy-alpha-D-manno-oct-2-ulosonate + phosphate</text>
        <dbReference type="Rhea" id="RHEA:11500"/>
        <dbReference type="ChEBI" id="CHEBI:15377"/>
        <dbReference type="ChEBI" id="CHEBI:43474"/>
        <dbReference type="ChEBI" id="CHEBI:85985"/>
        <dbReference type="ChEBI" id="CHEBI:85986"/>
        <dbReference type="EC" id="3.1.3.45"/>
    </reaction>
</comment>
<dbReference type="PANTHER" id="PTHR21485">
    <property type="entry name" value="HAD SUPERFAMILY MEMBERS CMAS AND KDSC"/>
    <property type="match status" value="1"/>
</dbReference>
<comment type="function">
    <text evidence="12">Catalyzes the hydrolysis of 3-deoxy-D-manno-octulosonate 8-phosphate (KDO 8-P) to 3-deoxy-D-manno-octulosonate (KDO) and inorganic phosphate.</text>
</comment>
<reference evidence="15 16" key="1">
    <citation type="submission" date="2017-01" db="EMBL/GenBank/DDBJ databases">
        <title>Novel large sulfur bacteria in the metagenomes of groundwater-fed chemosynthetic microbial mats in the Lake Huron basin.</title>
        <authorList>
            <person name="Sharrar A.M."/>
            <person name="Flood B.E."/>
            <person name="Bailey J.V."/>
            <person name="Jones D.S."/>
            <person name="Biddanda B."/>
            <person name="Ruberg S.A."/>
            <person name="Marcus D.N."/>
            <person name="Dick G.J."/>
        </authorList>
    </citation>
    <scope>NUCLEOTIDE SEQUENCE [LARGE SCALE GENOMIC DNA]</scope>
    <source>
        <strain evidence="15">A8</strain>
    </source>
</reference>
<dbReference type="InterPro" id="IPR050793">
    <property type="entry name" value="CMP-NeuNAc_synthase"/>
</dbReference>
<dbReference type="EC" id="3.1.3.45" evidence="5 12"/>
<feature type="binding site" evidence="13">
    <location>
        <position position="77"/>
    </location>
    <ligand>
        <name>substrate</name>
    </ligand>
</feature>
<evidence type="ECO:0000256" key="14">
    <source>
        <dbReference type="PIRSR" id="PIRSR006118-2"/>
    </source>
</evidence>
<evidence type="ECO:0000256" key="5">
    <source>
        <dbReference type="ARBA" id="ARBA00013066"/>
    </source>
</evidence>
<keyword evidence="7 12" id="KW-0479">Metal-binding</keyword>
<name>A0A1Y1QKH4_9GAMM</name>
<evidence type="ECO:0000313" key="15">
    <source>
        <dbReference type="EMBL" id="OQX07866.1"/>
    </source>
</evidence>
<feature type="binding site" evidence="13">
    <location>
        <position position="95"/>
    </location>
    <ligand>
        <name>substrate</name>
    </ligand>
</feature>
<evidence type="ECO:0000256" key="8">
    <source>
        <dbReference type="ARBA" id="ARBA00022801"/>
    </source>
</evidence>
<feature type="binding site" evidence="13">
    <location>
        <position position="69"/>
    </location>
    <ligand>
        <name>substrate</name>
    </ligand>
</feature>
<dbReference type="GO" id="GO:0009103">
    <property type="term" value="P:lipopolysaccharide biosynthetic process"/>
    <property type="evidence" value="ECO:0007669"/>
    <property type="project" value="UniProtKB-UniRule"/>
</dbReference>
<evidence type="ECO:0000313" key="16">
    <source>
        <dbReference type="Proteomes" id="UP000192491"/>
    </source>
</evidence>
<dbReference type="PIRSF" id="PIRSF006118">
    <property type="entry name" value="KDO8-P_Ptase"/>
    <property type="match status" value="1"/>
</dbReference>
<dbReference type="Gene3D" id="3.40.50.1000">
    <property type="entry name" value="HAD superfamily/HAD-like"/>
    <property type="match status" value="1"/>
</dbReference>
<keyword evidence="10 12" id="KW-0448">Lipopolysaccharide biosynthesis</keyword>
<dbReference type="GO" id="GO:0019143">
    <property type="term" value="F:3-deoxy-manno-octulosonate-8-phosphatase activity"/>
    <property type="evidence" value="ECO:0007669"/>
    <property type="project" value="UniProtKB-UniRule"/>
</dbReference>
<feature type="binding site" evidence="14">
    <location>
        <position position="118"/>
    </location>
    <ligand>
        <name>Mg(2+)</name>
        <dbReference type="ChEBI" id="CHEBI:18420"/>
    </ligand>
</feature>
<sequence>MTQHTFPDTLLARARDIRLVIFDIDGVLTDGSLFFDNNGQEYKAFNSKDGHGIRMLLEGGIEIALITGRQSELVLHRADNLKIPRDRIWQGYRDKRPAFDDLLAKTGLSAANIAYVGDDVVDLPVMAQVGLAIAVGDAHYYVKQHAHWVAQTAGGRGAAREICEMLLHVQGKLQAKLESYLT</sequence>
<evidence type="ECO:0000256" key="6">
    <source>
        <dbReference type="ARBA" id="ARBA00020092"/>
    </source>
</evidence>
<evidence type="ECO:0000256" key="10">
    <source>
        <dbReference type="ARBA" id="ARBA00022985"/>
    </source>
</evidence>
<comment type="subunit">
    <text evidence="4 12">Homotetramer.</text>
</comment>
<dbReference type="EMBL" id="MTEJ01000194">
    <property type="protein sequence ID" value="OQX07866.1"/>
    <property type="molecule type" value="Genomic_DNA"/>
</dbReference>
<evidence type="ECO:0000256" key="1">
    <source>
        <dbReference type="ARBA" id="ARBA00000898"/>
    </source>
</evidence>
<feature type="binding site" evidence="13">
    <location>
        <position position="25"/>
    </location>
    <ligand>
        <name>substrate</name>
    </ligand>
</feature>
<dbReference type="Proteomes" id="UP000192491">
    <property type="component" value="Unassembled WGS sequence"/>
</dbReference>
<dbReference type="NCBIfam" id="TIGR01670">
    <property type="entry name" value="KdsC-phosphatas"/>
    <property type="match status" value="1"/>
</dbReference>
<evidence type="ECO:0000256" key="12">
    <source>
        <dbReference type="PIRNR" id="PIRNR006118"/>
    </source>
</evidence>
<dbReference type="NCBIfam" id="NF007019">
    <property type="entry name" value="PRK09484.1"/>
    <property type="match status" value="1"/>
</dbReference>
<proteinExistence type="inferred from homology"/>
<feature type="binding site" evidence="13">
    <location>
        <position position="54"/>
    </location>
    <ligand>
        <name>substrate</name>
    </ligand>
</feature>
<protein>
    <recommendedName>
        <fullName evidence="6 12">3-deoxy-D-manno-octulosonate 8-phosphate phosphatase KdsC</fullName>
        <ecNumber evidence="5 12">3.1.3.45</ecNumber>
    </recommendedName>
    <alternativeName>
        <fullName evidence="11 12">KDO 8-P phosphatase</fullName>
    </alternativeName>
</protein>
<evidence type="ECO:0000256" key="3">
    <source>
        <dbReference type="ARBA" id="ARBA00005893"/>
    </source>
</evidence>
<dbReference type="FunFam" id="3.40.50.1000:FF:000029">
    <property type="entry name" value="3-deoxy-D-manno-octulosonate 8-phosphate phosphatase KdsC"/>
    <property type="match status" value="1"/>
</dbReference>
<gene>
    <name evidence="15" type="ORF">BWK73_27000</name>
</gene>
<dbReference type="CDD" id="cd01630">
    <property type="entry name" value="HAD_KDO-like"/>
    <property type="match status" value="1"/>
</dbReference>
<dbReference type="GO" id="GO:0046872">
    <property type="term" value="F:metal ion binding"/>
    <property type="evidence" value="ECO:0007669"/>
    <property type="project" value="UniProtKB-UniRule"/>
</dbReference>
<accession>A0A1Y1QKH4</accession>
<comment type="caution">
    <text evidence="15">The sequence shown here is derived from an EMBL/GenBank/DDBJ whole genome shotgun (WGS) entry which is preliminary data.</text>
</comment>
<evidence type="ECO:0000256" key="11">
    <source>
        <dbReference type="ARBA" id="ARBA00031051"/>
    </source>
</evidence>
<keyword evidence="8 12" id="KW-0378">Hydrolase</keyword>